<evidence type="ECO:0000259" key="2">
    <source>
        <dbReference type="Pfam" id="PF01273"/>
    </source>
</evidence>
<dbReference type="InterPro" id="IPR017943">
    <property type="entry name" value="Bactericidal_perm-incr_a/b_dom"/>
</dbReference>
<keyword evidence="5" id="KW-1185">Reference proteome</keyword>
<dbReference type="PANTHER" id="PTHR47395:SF1">
    <property type="entry name" value="BPI FOLD-CONTAINING FAMILY B MEMBER 1"/>
    <property type="match status" value="1"/>
</dbReference>
<organism evidence="4 5">
    <name type="scientific">Ailuropoda melanoleuca</name>
    <name type="common">Giant panda</name>
    <dbReference type="NCBI Taxonomy" id="9646"/>
    <lineage>
        <taxon>Eukaryota</taxon>
        <taxon>Metazoa</taxon>
        <taxon>Chordata</taxon>
        <taxon>Craniata</taxon>
        <taxon>Vertebrata</taxon>
        <taxon>Euteleostomi</taxon>
        <taxon>Mammalia</taxon>
        <taxon>Eutheria</taxon>
        <taxon>Laurasiatheria</taxon>
        <taxon>Carnivora</taxon>
        <taxon>Caniformia</taxon>
        <taxon>Ursidae</taxon>
        <taxon>Ailuropoda</taxon>
    </lineage>
</organism>
<evidence type="ECO:0000313" key="4">
    <source>
        <dbReference type="Ensembl" id="ENSAMEP00000013774.2"/>
    </source>
</evidence>
<evidence type="ECO:0000313" key="5">
    <source>
        <dbReference type="Proteomes" id="UP000008912"/>
    </source>
</evidence>
<dbReference type="GeneTree" id="ENSGT01100000263546"/>
<dbReference type="Gene3D" id="3.15.10.10">
    <property type="entry name" value="Bactericidal permeability-increasing protein, domain 1"/>
    <property type="match status" value="1"/>
</dbReference>
<dbReference type="InParanoid" id="G1M363"/>
<accession>G1M363</accession>
<dbReference type="GO" id="GO:0070062">
    <property type="term" value="C:extracellular exosome"/>
    <property type="evidence" value="ECO:0007669"/>
    <property type="project" value="TreeGrafter"/>
</dbReference>
<protein>
    <submittedName>
        <fullName evidence="4">BPI fold containing family B member 1</fullName>
    </submittedName>
</protein>
<dbReference type="PANTHER" id="PTHR47395">
    <property type="entry name" value="BPI FOLD-CONTAINING FAMILY B MEMBER 1"/>
    <property type="match status" value="1"/>
</dbReference>
<gene>
    <name evidence="4" type="primary">BPIFB1</name>
</gene>
<proteinExistence type="predicted"/>
<evidence type="ECO:0000256" key="1">
    <source>
        <dbReference type="SAM" id="SignalP"/>
    </source>
</evidence>
<dbReference type="Pfam" id="PF01273">
    <property type="entry name" value="LBP_BPI_CETP"/>
    <property type="match status" value="1"/>
</dbReference>
<reference evidence="4" key="2">
    <citation type="submission" date="2025-08" db="UniProtKB">
        <authorList>
            <consortium name="Ensembl"/>
        </authorList>
    </citation>
    <scope>IDENTIFICATION</scope>
</reference>
<dbReference type="InterPro" id="IPR017942">
    <property type="entry name" value="Lipid-bd_serum_glycop_N"/>
</dbReference>
<dbReference type="PIRSF" id="PIRSF037186">
    <property type="entry name" value="PLUNC_long_form"/>
    <property type="match status" value="1"/>
</dbReference>
<reference evidence="4" key="3">
    <citation type="submission" date="2025-09" db="UniProtKB">
        <authorList>
            <consortium name="Ensembl"/>
        </authorList>
    </citation>
    <scope>IDENTIFICATION</scope>
</reference>
<dbReference type="eggNOG" id="KOG4160">
    <property type="taxonomic scope" value="Eukaryota"/>
</dbReference>
<dbReference type="Proteomes" id="UP000008912">
    <property type="component" value="Unassembled WGS sequence"/>
</dbReference>
<dbReference type="GO" id="GO:0002227">
    <property type="term" value="P:innate immune response in mucosa"/>
    <property type="evidence" value="ECO:0007669"/>
    <property type="project" value="Ensembl"/>
</dbReference>
<dbReference type="STRING" id="9646.ENSAMEP00000013774"/>
<evidence type="ECO:0000259" key="3">
    <source>
        <dbReference type="Pfam" id="PF02886"/>
    </source>
</evidence>
<feature type="signal peptide" evidence="1">
    <location>
        <begin position="1"/>
        <end position="21"/>
    </location>
</feature>
<reference evidence="4 5" key="1">
    <citation type="journal article" date="2010" name="Nature">
        <title>The sequence and de novo assembly of the giant panda genome.</title>
        <authorList>
            <person name="Li R."/>
            <person name="Fan W."/>
            <person name="Tian G."/>
            <person name="Zhu H."/>
            <person name="He L."/>
            <person name="Cai J."/>
            <person name="Huang Q."/>
            <person name="Cai Q."/>
            <person name="Li B."/>
            <person name="Bai Y."/>
            <person name="Zhang Z."/>
            <person name="Zhang Y."/>
            <person name="Wang W."/>
            <person name="Li J."/>
            <person name="Wei F."/>
            <person name="Li H."/>
            <person name="Jian M."/>
            <person name="Li J."/>
            <person name="Zhang Z."/>
            <person name="Nielsen R."/>
            <person name="Li D."/>
            <person name="Gu W."/>
            <person name="Yang Z."/>
            <person name="Xuan Z."/>
            <person name="Ryder O.A."/>
            <person name="Leung F.C."/>
            <person name="Zhou Y."/>
            <person name="Cao J."/>
            <person name="Sun X."/>
            <person name="Fu Y."/>
            <person name="Fang X."/>
            <person name="Guo X."/>
            <person name="Wang B."/>
            <person name="Hou R."/>
            <person name="Shen F."/>
            <person name="Mu B."/>
            <person name="Ni P."/>
            <person name="Lin R."/>
            <person name="Qian W."/>
            <person name="Wang G."/>
            <person name="Yu C."/>
            <person name="Nie W."/>
            <person name="Wang J."/>
            <person name="Wu Z."/>
            <person name="Liang H."/>
            <person name="Min J."/>
            <person name="Wu Q."/>
            <person name="Cheng S."/>
            <person name="Ruan J."/>
            <person name="Wang M."/>
            <person name="Shi Z."/>
            <person name="Wen M."/>
            <person name="Liu B."/>
            <person name="Ren X."/>
            <person name="Zheng H."/>
            <person name="Dong D."/>
            <person name="Cook K."/>
            <person name="Shan G."/>
            <person name="Zhang H."/>
            <person name="Kosiol C."/>
            <person name="Xie X."/>
            <person name="Lu Z."/>
            <person name="Zheng H."/>
            <person name="Li Y."/>
            <person name="Steiner C.C."/>
            <person name="Lam T.T."/>
            <person name="Lin S."/>
            <person name="Zhang Q."/>
            <person name="Li G."/>
            <person name="Tian J."/>
            <person name="Gong T."/>
            <person name="Liu H."/>
            <person name="Zhang D."/>
            <person name="Fang L."/>
            <person name="Ye C."/>
            <person name="Zhang J."/>
            <person name="Hu W."/>
            <person name="Xu A."/>
            <person name="Ren Y."/>
            <person name="Zhang G."/>
            <person name="Bruford M.W."/>
            <person name="Li Q."/>
            <person name="Ma L."/>
            <person name="Guo Y."/>
            <person name="An N."/>
            <person name="Hu Y."/>
            <person name="Zheng Y."/>
            <person name="Shi Y."/>
            <person name="Li Z."/>
            <person name="Liu Q."/>
            <person name="Chen Y."/>
            <person name="Zhao J."/>
            <person name="Qu N."/>
            <person name="Zhao S."/>
            <person name="Tian F."/>
            <person name="Wang X."/>
            <person name="Wang H."/>
            <person name="Xu L."/>
            <person name="Liu X."/>
            <person name="Vinar T."/>
            <person name="Wang Y."/>
            <person name="Lam T.W."/>
            <person name="Yiu S.M."/>
            <person name="Liu S."/>
            <person name="Zhang H."/>
            <person name="Li D."/>
            <person name="Huang Y."/>
            <person name="Wang X."/>
            <person name="Yang G."/>
            <person name="Jiang Z."/>
            <person name="Wang J."/>
            <person name="Qin N."/>
            <person name="Li L."/>
            <person name="Li J."/>
            <person name="Bolund L."/>
            <person name="Kristiansen K."/>
            <person name="Wong G.K."/>
            <person name="Olson M."/>
            <person name="Zhang X."/>
            <person name="Li S."/>
            <person name="Yang H."/>
            <person name="Wang J."/>
            <person name="Wang J."/>
        </authorList>
    </citation>
    <scope>NUCLEOTIDE SEQUENCE [LARGE SCALE GENOMIC DNA]</scope>
</reference>
<feature type="chain" id="PRO_5030171279" evidence="1">
    <location>
        <begin position="22"/>
        <end position="501"/>
    </location>
</feature>
<feature type="domain" description="Lipid-binding serum glycoprotein N-terminal" evidence="2">
    <location>
        <begin position="48"/>
        <end position="179"/>
    </location>
</feature>
<dbReference type="AlphaFoldDB" id="G1M363"/>
<feature type="domain" description="Lipid-binding serum glycoprotein C-terminal" evidence="3">
    <location>
        <begin position="345"/>
        <end position="460"/>
    </location>
</feature>
<dbReference type="Gene3D" id="3.15.20.10">
    <property type="entry name" value="Bactericidal permeability-increasing protein, domain 2"/>
    <property type="match status" value="1"/>
</dbReference>
<name>G1M363_AILME</name>
<dbReference type="InterPro" id="IPR001124">
    <property type="entry name" value="Lipid-bd_serum_glycop_C"/>
</dbReference>
<dbReference type="GO" id="GO:0034144">
    <property type="term" value="P:negative regulation of toll-like receptor 4 signaling pathway"/>
    <property type="evidence" value="ECO:0007669"/>
    <property type="project" value="Ensembl"/>
</dbReference>
<dbReference type="Pfam" id="PF02886">
    <property type="entry name" value="LBP_BPI_CETP_C"/>
    <property type="match status" value="1"/>
</dbReference>
<dbReference type="SUPFAM" id="SSF55394">
    <property type="entry name" value="Bactericidal permeability-increasing protein, BPI"/>
    <property type="match status" value="1"/>
</dbReference>
<keyword evidence="1" id="KW-0732">Signal</keyword>
<dbReference type="InterPro" id="IPR021193">
    <property type="entry name" value="Bpifb1"/>
</dbReference>
<dbReference type="HOGENOM" id="CLU_050473_0_0_1"/>
<sequence length="501" mass="54139">MAGPFAVTLLCGLLAATLTGATLNPPAVLSLGREIIKERLTQKLNDHNAIDILQQLPLLSSVQERPAGGIPVLGNVLNSILKHITWLKVTSANILQLQVDPSDESQGLAVKIPLDMVAGLNTPLVKTIVELHMETEMQAIIRVNTSESGHAHLVLADCSTSRGTLRISLLHKRSINVILIILIVNIVIPSPPYNPQAMMQLQPKAAPKAPHPILPSSLTELSSCPRAVPVSLGSDRLEFDVLSPAIKGNVIQLELGAKLLDPRGDVTKWFNKSAISLTVPYLDSTPFSLTVRQDVANAAVAVLLPPEELVILLDYVLPELARRLKSNINVISEQAANQLGPTQMVKILTQETPELLLDQGSAKVAQLIVLEVFATNEARRPFFTLGIEASSEAQFYTKDDRLMLNLNEISSDRIHLMNSGIGLFNPELLKNITTEILISVLLPNENGKLRSGIQISLVKAWGFEEASSFLTKVSGVKHSAPGRAQLLGGVLGWEAGPVLQC</sequence>
<dbReference type="Ensembl" id="ENSAMET00000014348.2">
    <property type="protein sequence ID" value="ENSAMEP00000013774.2"/>
    <property type="gene ID" value="ENSAMEG00000013065.2"/>
</dbReference>
<dbReference type="GO" id="GO:0008289">
    <property type="term" value="F:lipid binding"/>
    <property type="evidence" value="ECO:0007669"/>
    <property type="project" value="InterPro"/>
</dbReference>